<accession>A0A2A2SBN9</accession>
<reference evidence="2" key="1">
    <citation type="submission" date="2017-09" db="EMBL/GenBank/DDBJ databases">
        <authorList>
            <person name="Feng G."/>
            <person name="Zhu H."/>
        </authorList>
    </citation>
    <scope>NUCLEOTIDE SEQUENCE [LARGE SCALE GENOMIC DNA]</scope>
    <source>
        <strain evidence="2">1PNM-20</strain>
    </source>
</reference>
<dbReference type="AlphaFoldDB" id="A0A2A2SBN9"/>
<protein>
    <submittedName>
        <fullName evidence="1">Uncharacterized protein</fullName>
    </submittedName>
</protein>
<comment type="caution">
    <text evidence="1">The sequence shown here is derived from an EMBL/GenBank/DDBJ whole genome shotgun (WGS) entry which is preliminary data.</text>
</comment>
<dbReference type="OrthoDB" id="1094983at2"/>
<keyword evidence="2" id="KW-1185">Reference proteome</keyword>
<dbReference type="Proteomes" id="UP000218151">
    <property type="component" value="Unassembled WGS sequence"/>
</dbReference>
<name>A0A2A2SBN9_9SPHN</name>
<organism evidence="1 2">
    <name type="scientific">Sphingomonas lenta</name>
    <dbReference type="NCBI Taxonomy" id="1141887"/>
    <lineage>
        <taxon>Bacteria</taxon>
        <taxon>Pseudomonadati</taxon>
        <taxon>Pseudomonadota</taxon>
        <taxon>Alphaproteobacteria</taxon>
        <taxon>Sphingomonadales</taxon>
        <taxon>Sphingomonadaceae</taxon>
        <taxon>Sphingomonas</taxon>
    </lineage>
</organism>
<gene>
    <name evidence="1" type="ORF">CKY28_15825</name>
</gene>
<evidence type="ECO:0000313" key="1">
    <source>
        <dbReference type="EMBL" id="PAX06615.1"/>
    </source>
</evidence>
<sequence length="163" mass="17645">MISAAALLLMAVGEPVTAEAALRGLERREWTAFYERAAERVRQDRLEEAALAFYVGQLRGRTAVACRRPPEDEAPALLASFNSVLGEPINRWVGGSVKRWLRVIDGAIAWEQAHPDPATAGPDCAAAREQVGAGLKSMRAEIAATADQIRRERAANGLPNEAE</sequence>
<dbReference type="EMBL" id="NSLI01000005">
    <property type="protein sequence ID" value="PAX06615.1"/>
    <property type="molecule type" value="Genomic_DNA"/>
</dbReference>
<proteinExistence type="predicted"/>
<evidence type="ECO:0000313" key="2">
    <source>
        <dbReference type="Proteomes" id="UP000218151"/>
    </source>
</evidence>
<dbReference type="RefSeq" id="WP_095999360.1">
    <property type="nucleotide sequence ID" value="NZ_NSLI01000005.1"/>
</dbReference>